<dbReference type="OrthoDB" id="687730at2759"/>
<accession>A0A1S3FW59</accession>
<reference evidence="2" key="1">
    <citation type="submission" date="2025-08" db="UniProtKB">
        <authorList>
            <consortium name="RefSeq"/>
        </authorList>
    </citation>
    <scope>IDENTIFICATION</scope>
    <source>
        <tissue evidence="2">Kidney</tissue>
    </source>
</reference>
<evidence type="ECO:0000313" key="2">
    <source>
        <dbReference type="RefSeq" id="XP_012880072.1"/>
    </source>
</evidence>
<protein>
    <submittedName>
        <fullName evidence="2">Uncharacterized protein LOC105991876</fullName>
    </submittedName>
</protein>
<dbReference type="RefSeq" id="XP_012880072.1">
    <property type="nucleotide sequence ID" value="XM_013024618.1"/>
</dbReference>
<keyword evidence="1" id="KW-1185">Reference proteome</keyword>
<sequence>MVKLPANAYEGIVIAINPYVTEDEKLIQNIQLPANAYEGIVIAINPYVTEDEKLIQNIQMESKTLNVIGKTWANGTVSVDSTTGNDTLFVVTWTMQKPLIILQDPKGKEYDTSDFKEHKQNSQTSHLRILGIAEAGTWTYRLLNNQAQPQFLSVTLTTAATNPSIIPVMAAAYRSQNTAQYINPGIVHAYVREEDMLIVNIDIIVIIELEDGQQVISELLDNGAVTKLLFWISAIGLNPPRPEVKEDLAEAQLEDVSRLTSGGSFTVSGAPPAGNNTPLFGPSKITGLEAEVKGGPVHLSWTAPGSTFDKGKGNVSAVSHPVCVPAANYTIRISKSSQKLQHDFDHAADRTSKEAGSKETFGFKAEHFKIENGTKIFITIKGKEESHLISEVKRAISFTAPQDSSIPALGINISATSLLESKALNVTGKTWANGTVFVNSTTGNDTVFVVTWTMQKPQIILQDPKGKEYDTSDFKEHKQNSRTSHLRILGIAETGTWTYRLLNNQAQPQLISVTMITGARNPSILPVTAAAYRSQNTAQHINPGTVHAKVWEEYVIGLNPPRPEVKDLAEAQLEDVSRLTSGRSFTVSGAPPAGDNTPLLPLSKITGLEAEVQGGPVHLSWTAPGSTLDKGKAANYTIRRSKSFQKLQHDFDRAADLTSKEAGSKETFGFKAEHFKVENGTKIFTAIKGNNESHLISEVKLAIRFTAPQDSSIPALGINISATSLAIWGLVMILSVI</sequence>
<name>A0A1S3FW59_DIPOR</name>
<dbReference type="AlphaFoldDB" id="A0A1S3FW59"/>
<dbReference type="InParanoid" id="A0A1S3FW59"/>
<dbReference type="KEGG" id="dord:105991876"/>
<organism evidence="1 2">
    <name type="scientific">Dipodomys ordii</name>
    <name type="common">Ord's kangaroo rat</name>
    <dbReference type="NCBI Taxonomy" id="10020"/>
    <lineage>
        <taxon>Eukaryota</taxon>
        <taxon>Metazoa</taxon>
        <taxon>Chordata</taxon>
        <taxon>Craniata</taxon>
        <taxon>Vertebrata</taxon>
        <taxon>Euteleostomi</taxon>
        <taxon>Mammalia</taxon>
        <taxon>Eutheria</taxon>
        <taxon>Euarchontoglires</taxon>
        <taxon>Glires</taxon>
        <taxon>Rodentia</taxon>
        <taxon>Castorimorpha</taxon>
        <taxon>Heteromyidae</taxon>
        <taxon>Dipodomyinae</taxon>
        <taxon>Dipodomys</taxon>
    </lineage>
</organism>
<dbReference type="GeneID" id="105991876"/>
<evidence type="ECO:0000313" key="1">
    <source>
        <dbReference type="Proteomes" id="UP000081671"/>
    </source>
</evidence>
<gene>
    <name evidence="2" type="primary">LOC105991876</name>
</gene>
<dbReference type="Proteomes" id="UP000081671">
    <property type="component" value="Unplaced"/>
</dbReference>
<proteinExistence type="predicted"/>